<dbReference type="AlphaFoldDB" id="A0A6S4GS08"/>
<dbReference type="InterPro" id="IPR011765">
    <property type="entry name" value="Pept_M16_N"/>
</dbReference>
<dbReference type="PANTHER" id="PTHR11851:SF49">
    <property type="entry name" value="MITOCHONDRIAL-PROCESSING PEPTIDASE SUBUNIT ALPHA"/>
    <property type="match status" value="1"/>
</dbReference>
<dbReference type="InterPro" id="IPR050361">
    <property type="entry name" value="MPP/UQCRC_Complex"/>
</dbReference>
<dbReference type="Pfam" id="PF05193">
    <property type="entry name" value="Peptidase_M16_C"/>
    <property type="match status" value="1"/>
</dbReference>
<dbReference type="EMBL" id="CP007496">
    <property type="protein sequence ID" value="AJA06748.1"/>
    <property type="molecule type" value="Genomic_DNA"/>
</dbReference>
<protein>
    <recommendedName>
        <fullName evidence="6">Peptidase M16</fullName>
    </recommendedName>
</protein>
<dbReference type="Proteomes" id="UP000030902">
    <property type="component" value="Chromosome"/>
</dbReference>
<organism evidence="4 5">
    <name type="scientific">Candidatus Nanosynbacter lyticus</name>
    <dbReference type="NCBI Taxonomy" id="2093824"/>
    <lineage>
        <taxon>Bacteria</taxon>
        <taxon>Candidatus Saccharimonadota</taxon>
        <taxon>Candidatus Saccharimonadia</taxon>
        <taxon>Candidatus Nanosynbacterales</taxon>
        <taxon>Candidatus Nanosynbacteraceae</taxon>
        <taxon>Candidatus Nanosynbacter</taxon>
    </lineage>
</organism>
<sequence length="425" mass="48540">MKHTVEEVRLKNGARGLLIDVPDATVMSFQVQFRAGNRYVLDKNIYETAHIMEHMAFGANEKFRSEHNYEQEFTKNGAYHNAYTSDYSMVYEAICADFEWDRILELQRLAITTPRFNTDELEAEKGNVRSELTGYLNNHNRVMWPRIQQALGEDILTYNQRLKTIANIELKDIKNHHKRTHTLKNMRFVVAGKLTGRKSAIKEHLEGWQLETGERFAIPHDEPRRANPVLIRRKEATNLTFGWSMVVPHELTDEEADAMSALNHILTGTMSSRIFGSARKKGLAYSIFSDTSVGFYDSAWDFGGQVNIDTAEKLFDVIVRELKKVLSGSISAEDLESVKSYSLGRYQMGAQTVGQISNFYVGRYFADDFVRDYDGVPASILAVTSEQMIETARQFFASNTWTLAAVSSEEKELLTKLHDKLSKLF</sequence>
<keyword evidence="5" id="KW-1185">Reference proteome</keyword>
<dbReference type="KEGG" id="sox:TM7x_01015"/>
<feature type="domain" description="Peptidase M16 N-terminal" evidence="2">
    <location>
        <begin position="23"/>
        <end position="146"/>
    </location>
</feature>
<evidence type="ECO:0008006" key="6">
    <source>
        <dbReference type="Google" id="ProtNLM"/>
    </source>
</evidence>
<evidence type="ECO:0000259" key="2">
    <source>
        <dbReference type="Pfam" id="PF00675"/>
    </source>
</evidence>
<dbReference type="InterPro" id="IPR011249">
    <property type="entry name" value="Metalloenz_LuxS/M16"/>
</dbReference>
<dbReference type="InterPro" id="IPR007863">
    <property type="entry name" value="Peptidase_M16_C"/>
</dbReference>
<feature type="domain" description="Peptidase M16 C-terminal" evidence="3">
    <location>
        <begin position="168"/>
        <end position="340"/>
    </location>
</feature>
<name>A0A6S4GS08_9BACT</name>
<dbReference type="PANTHER" id="PTHR11851">
    <property type="entry name" value="METALLOPROTEASE"/>
    <property type="match status" value="1"/>
</dbReference>
<evidence type="ECO:0000259" key="3">
    <source>
        <dbReference type="Pfam" id="PF05193"/>
    </source>
</evidence>
<accession>A0A6S4GS08</accession>
<dbReference type="RefSeq" id="WP_039327034.1">
    <property type="nucleotide sequence ID" value="NZ_CP007496.1"/>
</dbReference>
<comment type="similarity">
    <text evidence="1">Belongs to the peptidase M16 family.</text>
</comment>
<reference evidence="4 5" key="1">
    <citation type="journal article" date="2015" name="Proc. Natl. Acad. Sci. U.S.A.">
        <title>Cultivation of a human-associated TM7 phylotype reveals a reduced genome and epibiotic parasitic lifestyle.</title>
        <authorList>
            <person name="He X."/>
            <person name="McLean J.S."/>
            <person name="Edlund A."/>
            <person name="Yooseph S."/>
            <person name="Hall A.P."/>
            <person name="Liu S.Y."/>
            <person name="Dorrestein P.C."/>
            <person name="Esquenazi E."/>
            <person name="Hunter R.C."/>
            <person name="Cheng G."/>
            <person name="Nelson K.E."/>
            <person name="Lux R."/>
            <person name="Shi W."/>
        </authorList>
    </citation>
    <scope>NUCLEOTIDE SEQUENCE [LARGE SCALE GENOMIC DNA]</scope>
    <source>
        <strain evidence="4 5">TM7x</strain>
    </source>
</reference>
<proteinExistence type="inferred from homology"/>
<evidence type="ECO:0000256" key="1">
    <source>
        <dbReference type="ARBA" id="ARBA00007261"/>
    </source>
</evidence>
<dbReference type="Pfam" id="PF00675">
    <property type="entry name" value="Peptidase_M16"/>
    <property type="match status" value="1"/>
</dbReference>
<evidence type="ECO:0000313" key="5">
    <source>
        <dbReference type="Proteomes" id="UP000030902"/>
    </source>
</evidence>
<dbReference type="SUPFAM" id="SSF63411">
    <property type="entry name" value="LuxS/MPP-like metallohydrolase"/>
    <property type="match status" value="2"/>
</dbReference>
<gene>
    <name evidence="4" type="ORF">TM7x_01015</name>
</gene>
<dbReference type="GO" id="GO:0046872">
    <property type="term" value="F:metal ion binding"/>
    <property type="evidence" value="ECO:0007669"/>
    <property type="project" value="InterPro"/>
</dbReference>
<dbReference type="Gene3D" id="3.30.830.10">
    <property type="entry name" value="Metalloenzyme, LuxS/M16 peptidase-like"/>
    <property type="match status" value="2"/>
</dbReference>
<evidence type="ECO:0000313" key="4">
    <source>
        <dbReference type="EMBL" id="AJA06748.1"/>
    </source>
</evidence>